<sequence>MAPKADWEKYSKKPGDDKEDKIVALDDSDIQILKTYGQGPYASQLKKVDNDIKEVQKRINEKLGIKESDTGLASPNLWDIPADRVRMSEEHPLQVARCTKIIKVDEKAAEAARAVNPMGALQGQKGADEQDKYLINIKQIAKFVVALSDRVAPTDIEEGMRVGVDRNKYQIQIPLPPKIDASVTMMQVEEKPDVTYSDVGGCKEQIEKLREVVELPLLSPERFVKLGIDPPKGVLLFGPPGTGKTLCARAVANRTDATFIRVIGSELVQKYVGEGARMVRELFEMARSKKACIIFFDEVDAIGGARFDDGAGGDNEVQRTMLELINQLDGFDPRGNIKVLMATNRPDTLDPALLRPGRLDRRIEFGLPDNEGRAHIMRIHARSMSVERDIRFDLIARLCPNTTGAELRSVATEAGMFAIRARRKVCTERDFLDAVEKVVRQGTKFSSTRTPEPASPEVSQLLASHAQHIPRPLTLGTLLSFARPLTPESVLRSVSYAQAEIPRRLATRIRSLEGLPFIVGTNPYIARILDGFRKSFLWSATYPPVKSLEENAEFAAQLESLVHDHANDIPTIAKGFQECMRYMSPVQISNFLDAAIRNRIAVRLIAEQHIALSHALQTPDPNPDHVGIVNMALSPVEMIRMCGSFVSDLCEATLGAAPALVIDGATDATFAYVPVHLEYIITEILKNAFRATVEHHYKRFGSFDARPLPPVQITVSPPPRLPDGTRGAMLSLRVRDQGGGVSPSNMARIFSYAFTTAGRTGAADDDAGPYAAQHVGGSAAVGEGGGAAGAGLFGEITGKGVQTGMGTIAGLGFGLPMSRLYADYFGGSLDLFSLDGWGSDVLLKLRCLDRANEVEI</sequence>
<proteinExistence type="predicted"/>
<comment type="caution">
    <text evidence="1">The sequence shown here is derived from an EMBL/GenBank/DDBJ whole genome shotgun (WGS) entry which is preliminary data.</text>
</comment>
<reference evidence="1" key="1">
    <citation type="submission" date="2021-03" db="EMBL/GenBank/DDBJ databases">
        <authorList>
            <consortium name="DOE Joint Genome Institute"/>
            <person name="Ahrendt S."/>
            <person name="Looney B.P."/>
            <person name="Miyauchi S."/>
            <person name="Morin E."/>
            <person name="Drula E."/>
            <person name="Courty P.E."/>
            <person name="Chicoki N."/>
            <person name="Fauchery L."/>
            <person name="Kohler A."/>
            <person name="Kuo A."/>
            <person name="Labutti K."/>
            <person name="Pangilinan J."/>
            <person name="Lipzen A."/>
            <person name="Riley R."/>
            <person name="Andreopoulos W."/>
            <person name="He G."/>
            <person name="Johnson J."/>
            <person name="Barry K.W."/>
            <person name="Grigoriev I.V."/>
            <person name="Nagy L."/>
            <person name="Hibbett D."/>
            <person name="Henrissat B."/>
            <person name="Matheny P.B."/>
            <person name="Labbe J."/>
            <person name="Martin F."/>
        </authorList>
    </citation>
    <scope>NUCLEOTIDE SEQUENCE</scope>
    <source>
        <strain evidence="1">HHB10654</strain>
    </source>
</reference>
<evidence type="ECO:0000313" key="1">
    <source>
        <dbReference type="EMBL" id="KAI0060874.1"/>
    </source>
</evidence>
<organism evidence="1 2">
    <name type="scientific">Artomyces pyxidatus</name>
    <dbReference type="NCBI Taxonomy" id="48021"/>
    <lineage>
        <taxon>Eukaryota</taxon>
        <taxon>Fungi</taxon>
        <taxon>Dikarya</taxon>
        <taxon>Basidiomycota</taxon>
        <taxon>Agaricomycotina</taxon>
        <taxon>Agaricomycetes</taxon>
        <taxon>Russulales</taxon>
        <taxon>Auriscalpiaceae</taxon>
        <taxon>Artomyces</taxon>
    </lineage>
</organism>
<reference evidence="1" key="2">
    <citation type="journal article" date="2022" name="New Phytol.">
        <title>Evolutionary transition to the ectomycorrhizal habit in the genomes of a hyperdiverse lineage of mushroom-forming fungi.</title>
        <authorList>
            <person name="Looney B."/>
            <person name="Miyauchi S."/>
            <person name="Morin E."/>
            <person name="Drula E."/>
            <person name="Courty P.E."/>
            <person name="Kohler A."/>
            <person name="Kuo A."/>
            <person name="LaButti K."/>
            <person name="Pangilinan J."/>
            <person name="Lipzen A."/>
            <person name="Riley R."/>
            <person name="Andreopoulos W."/>
            <person name="He G."/>
            <person name="Johnson J."/>
            <person name="Nolan M."/>
            <person name="Tritt A."/>
            <person name="Barry K.W."/>
            <person name="Grigoriev I.V."/>
            <person name="Nagy L.G."/>
            <person name="Hibbett D."/>
            <person name="Henrissat B."/>
            <person name="Matheny P.B."/>
            <person name="Labbe J."/>
            <person name="Martin F.M."/>
        </authorList>
    </citation>
    <scope>NUCLEOTIDE SEQUENCE</scope>
    <source>
        <strain evidence="1">HHB10654</strain>
    </source>
</reference>
<keyword evidence="2" id="KW-1185">Reference proteome</keyword>
<evidence type="ECO:0000313" key="2">
    <source>
        <dbReference type="Proteomes" id="UP000814140"/>
    </source>
</evidence>
<keyword evidence="1" id="KW-0647">Proteasome</keyword>
<protein>
    <submittedName>
        <fullName evidence="1">26S proteasome subunit P45</fullName>
    </submittedName>
</protein>
<name>A0ACB8SWL4_9AGAM</name>
<dbReference type="EMBL" id="MU277216">
    <property type="protein sequence ID" value="KAI0060874.1"/>
    <property type="molecule type" value="Genomic_DNA"/>
</dbReference>
<dbReference type="Proteomes" id="UP000814140">
    <property type="component" value="Unassembled WGS sequence"/>
</dbReference>
<gene>
    <name evidence="1" type="ORF">BV25DRAFT_1908263</name>
</gene>
<accession>A0ACB8SWL4</accession>